<dbReference type="AlphaFoldDB" id="A0A0F5VGY2"/>
<keyword evidence="5" id="KW-0560">Oxidoreductase</keyword>
<evidence type="ECO:0000256" key="4">
    <source>
        <dbReference type="ARBA" id="ARBA00022827"/>
    </source>
</evidence>
<comment type="similarity">
    <text evidence="2">Belongs to the GMC oxidoreductase family.</text>
</comment>
<dbReference type="Proteomes" id="UP000033633">
    <property type="component" value="Unassembled WGS sequence"/>
</dbReference>
<dbReference type="PANTHER" id="PTHR42784:SF1">
    <property type="entry name" value="PYRANOSE 2-OXIDASE"/>
    <property type="match status" value="1"/>
</dbReference>
<comment type="cofactor">
    <cofactor evidence="1">
        <name>FAD</name>
        <dbReference type="ChEBI" id="CHEBI:57692"/>
    </cofactor>
</comment>
<keyword evidence="3" id="KW-0285">Flavoprotein</keyword>
<organism evidence="6 7">
    <name type="scientific">Photobacterium halotolerans</name>
    <dbReference type="NCBI Taxonomy" id="265726"/>
    <lineage>
        <taxon>Bacteria</taxon>
        <taxon>Pseudomonadati</taxon>
        <taxon>Pseudomonadota</taxon>
        <taxon>Gammaproteobacteria</taxon>
        <taxon>Vibrionales</taxon>
        <taxon>Vibrionaceae</taxon>
        <taxon>Photobacterium</taxon>
    </lineage>
</organism>
<dbReference type="OrthoDB" id="5821654at2"/>
<evidence type="ECO:0000256" key="3">
    <source>
        <dbReference type="ARBA" id="ARBA00022630"/>
    </source>
</evidence>
<dbReference type="InterPro" id="IPR036188">
    <property type="entry name" value="FAD/NAD-bd_sf"/>
</dbReference>
<evidence type="ECO:0000256" key="5">
    <source>
        <dbReference type="ARBA" id="ARBA00023002"/>
    </source>
</evidence>
<sequence>MSTFCVVGGGLSGLEFALYSAIQGNKIVVYESGPDLRKEHVHFDTRVLKGDEKKVHWTADEHWAIGGISERLGGRSLCYHGVMLPLEPQALASWPEVWQQRLNGPGGLYRQLQKEFTGKYPEMTRQQQIGMPLTHAPQAAVIGENATFSSYSPLYQLEPFIRDGVIRIESATIAKVEKKPEGFFLIDQNGRTVNPLPFDKCILSASALVNNKIISTSLAKSTTAQVTDHYCIGVAVKVDQGERIAEYRHEMLWHGFSEHHDLNANIFVVERPNLESGDRLLLLMAVVEQNPHQSKFSQLHCHYSQGQARLEIQSHHSEAGIENYNRVARRIVEFASEQLSTELVPLFDTPTEQAGAFFGSTESTEIEQALAALSETDQSNVYTRFIFPYGSYEHESCTHPIGGTGDIALTNDLELTAMPGVYAIGPGAFPRLGIANPALTICSLSRWLASHI</sequence>
<keyword evidence="4" id="KW-0274">FAD</keyword>
<evidence type="ECO:0000313" key="7">
    <source>
        <dbReference type="Proteomes" id="UP000033633"/>
    </source>
</evidence>
<dbReference type="RefSeq" id="WP_046219817.1">
    <property type="nucleotide sequence ID" value="NZ_JWYV01000003.1"/>
</dbReference>
<evidence type="ECO:0000256" key="2">
    <source>
        <dbReference type="ARBA" id="ARBA00010790"/>
    </source>
</evidence>
<dbReference type="EMBL" id="JWYV01000003">
    <property type="protein sequence ID" value="KKD00745.1"/>
    <property type="molecule type" value="Genomic_DNA"/>
</dbReference>
<dbReference type="PANTHER" id="PTHR42784">
    <property type="entry name" value="PYRANOSE 2-OXIDASE"/>
    <property type="match status" value="1"/>
</dbReference>
<keyword evidence="7" id="KW-1185">Reference proteome</keyword>
<proteinExistence type="inferred from homology"/>
<accession>A0A0F5VGY2</accession>
<dbReference type="STRING" id="265726.KY46_06515"/>
<evidence type="ECO:0000256" key="1">
    <source>
        <dbReference type="ARBA" id="ARBA00001974"/>
    </source>
</evidence>
<comment type="caution">
    <text evidence="6">The sequence shown here is derived from an EMBL/GenBank/DDBJ whole genome shotgun (WGS) entry which is preliminary data.</text>
</comment>
<dbReference type="SUPFAM" id="SSF51905">
    <property type="entry name" value="FAD/NAD(P)-binding domain"/>
    <property type="match status" value="1"/>
</dbReference>
<protein>
    <submittedName>
        <fullName evidence="6">Uncharacterized protein</fullName>
    </submittedName>
</protein>
<dbReference type="InterPro" id="IPR051473">
    <property type="entry name" value="P2Ox-like"/>
</dbReference>
<evidence type="ECO:0000313" key="6">
    <source>
        <dbReference type="EMBL" id="KKD00745.1"/>
    </source>
</evidence>
<reference evidence="6 7" key="1">
    <citation type="submission" date="2014-12" db="EMBL/GenBank/DDBJ databases">
        <title>Mercury Reductase activity and rhizosphere competence traits in the genome of root associated Photobacterium halotolerans MELD1.</title>
        <authorList>
            <person name="Mathew D.C."/>
            <person name="Huang C.-C."/>
        </authorList>
    </citation>
    <scope>NUCLEOTIDE SEQUENCE [LARGE SCALE GENOMIC DNA]</scope>
    <source>
        <strain evidence="6 7">MELD1</strain>
    </source>
</reference>
<gene>
    <name evidence="6" type="ORF">KY46_06515</name>
</gene>
<dbReference type="GO" id="GO:0016491">
    <property type="term" value="F:oxidoreductase activity"/>
    <property type="evidence" value="ECO:0007669"/>
    <property type="project" value="UniProtKB-KW"/>
</dbReference>
<name>A0A0F5VGY2_9GAMM</name>
<dbReference type="PATRIC" id="fig|265726.11.peg.3212"/>